<dbReference type="EMBL" id="BACD03000021">
    <property type="protein sequence ID" value="GAO49227.1"/>
    <property type="molecule type" value="Genomic_DNA"/>
</dbReference>
<proteinExistence type="predicted"/>
<reference evidence="2 3" key="2">
    <citation type="journal article" date="2014" name="J. Gen. Appl. Microbiol.">
        <title>The early diverging ascomycetous budding yeast Saitoella complicata has three histone deacetylases belonging to the Clr6, Hos2, and Rpd3 lineages.</title>
        <authorList>
            <person name="Nishida H."/>
            <person name="Matsumoto T."/>
            <person name="Kondo S."/>
            <person name="Hamamoto M."/>
            <person name="Yoshikawa H."/>
        </authorList>
    </citation>
    <scope>NUCLEOTIDE SEQUENCE [LARGE SCALE GENOMIC DNA]</scope>
    <source>
        <strain evidence="2 3">NRRL Y-17804</strain>
    </source>
</reference>
<dbReference type="InterPro" id="IPR018811">
    <property type="entry name" value="MRX11"/>
</dbReference>
<protein>
    <submittedName>
        <fullName evidence="2">Uncharacterized protein</fullName>
    </submittedName>
</protein>
<dbReference type="Pfam" id="PF10306">
    <property type="entry name" value="FLILHELTA"/>
    <property type="match status" value="1"/>
</dbReference>
<gene>
    <name evidence="2" type="ORF">G7K_3383-t1</name>
</gene>
<reference evidence="2 3" key="3">
    <citation type="journal article" date="2015" name="Genome Announc.">
        <title>Draft Genome Sequence of the Archiascomycetous Yeast Saitoella complicata.</title>
        <authorList>
            <person name="Yamauchi K."/>
            <person name="Kondo S."/>
            <person name="Hamamoto M."/>
            <person name="Takahashi Y."/>
            <person name="Ogura Y."/>
            <person name="Hayashi T."/>
            <person name="Nishida H."/>
        </authorList>
    </citation>
    <scope>NUCLEOTIDE SEQUENCE [LARGE SCALE GENOMIC DNA]</scope>
    <source>
        <strain evidence="2 3">NRRL Y-17804</strain>
    </source>
</reference>
<reference evidence="2 3" key="1">
    <citation type="journal article" date="2011" name="J. Gen. Appl. Microbiol.">
        <title>Draft genome sequencing of the enigmatic yeast Saitoella complicata.</title>
        <authorList>
            <person name="Nishida H."/>
            <person name="Hamamoto M."/>
            <person name="Sugiyama J."/>
        </authorList>
    </citation>
    <scope>NUCLEOTIDE SEQUENCE [LARGE SCALE GENOMIC DNA]</scope>
    <source>
        <strain evidence="2 3">NRRL Y-17804</strain>
    </source>
</reference>
<organism evidence="2 3">
    <name type="scientific">Saitoella complicata (strain BCRC 22490 / CBS 7301 / JCM 7358 / NBRC 10748 / NRRL Y-17804)</name>
    <dbReference type="NCBI Taxonomy" id="698492"/>
    <lineage>
        <taxon>Eukaryota</taxon>
        <taxon>Fungi</taxon>
        <taxon>Dikarya</taxon>
        <taxon>Ascomycota</taxon>
        <taxon>Taphrinomycotina</taxon>
        <taxon>Taphrinomycotina incertae sedis</taxon>
        <taxon>Saitoella</taxon>
    </lineage>
</organism>
<comment type="caution">
    <text evidence="2">The sequence shown here is derived from an EMBL/GenBank/DDBJ whole genome shotgun (WGS) entry which is preliminary data.</text>
</comment>
<dbReference type="PANTHER" id="PTHR28002:SF1">
    <property type="entry name" value="MIOREX COMPLEX COMPONENT 11"/>
    <property type="match status" value="1"/>
</dbReference>
<dbReference type="AlphaFoldDB" id="A0A0E9NH64"/>
<name>A0A0E9NH64_SAICN</name>
<evidence type="ECO:0000313" key="2">
    <source>
        <dbReference type="EMBL" id="GAO49227.1"/>
    </source>
</evidence>
<dbReference type="PANTHER" id="PTHR28002">
    <property type="entry name" value="MIOREX COMPLEX COMPONENT 11"/>
    <property type="match status" value="1"/>
</dbReference>
<keyword evidence="3" id="KW-1185">Reference proteome</keyword>
<evidence type="ECO:0000256" key="1">
    <source>
        <dbReference type="SAM" id="MobiDB-lite"/>
    </source>
</evidence>
<feature type="compositionally biased region" description="Pro residues" evidence="1">
    <location>
        <begin position="62"/>
        <end position="77"/>
    </location>
</feature>
<dbReference type="GO" id="GO:0005739">
    <property type="term" value="C:mitochondrion"/>
    <property type="evidence" value="ECO:0007669"/>
    <property type="project" value="TreeGrafter"/>
</dbReference>
<dbReference type="Proteomes" id="UP000033140">
    <property type="component" value="Unassembled WGS sequence"/>
</dbReference>
<evidence type="ECO:0000313" key="3">
    <source>
        <dbReference type="Proteomes" id="UP000033140"/>
    </source>
</evidence>
<dbReference type="OMA" id="VGAFHYG"/>
<accession>A0A0E9NH64</accession>
<feature type="region of interest" description="Disordered" evidence="1">
    <location>
        <begin position="44"/>
        <end position="82"/>
    </location>
</feature>
<sequence length="226" mass="25005">MLSTMRSAITVRSFFLSGGASPLATVFRPIAAAHFTSSLVRPAVRMNSTTPPPMSKQQVPLTPQPPSSSNGPQPPPTEDVARSKLPKGLRKYADRFKHQPISHIASFIILHELTAIVPLPFVFFAIHSLDLTIPTGLPLDYIDLAAQKVGNMTRTWGWEGFWGDKGVHVVYEAAAAYAIVKAMLPLRVALSLWMTPFFARRVVVPVTRFPLKLFRRNKKPVEGQKP</sequence>